<evidence type="ECO:0000313" key="2">
    <source>
        <dbReference type="Proteomes" id="UP000824533"/>
    </source>
</evidence>
<proteinExistence type="predicted"/>
<keyword evidence="2" id="KW-1185">Reference proteome</keyword>
<name>A0ACC1DKU1_9NEOP</name>
<comment type="caution">
    <text evidence="1">The sequence shown here is derived from an EMBL/GenBank/DDBJ whole genome shotgun (WGS) entry which is preliminary data.</text>
</comment>
<gene>
    <name evidence="1" type="ORF">K1T71_000755</name>
</gene>
<sequence>MFSNNFLLILGFIVHIQTTLAVWSCIQDSDCSVQSGSICLNGNCRCPTGQQSVLSGSRCADVAPYFTSSCLEDHQCSRIFGPIVCRDANSTRAGACFCQPGHHYFLGRCWPSIDYGEFCTRDEECIGVLKDPYNMKCEQRCTCADGYYTRQRGECRKIGAAVGDGCVIDEDCQFEGGVCNAREFMCYDINAPSEQVTTTSSQIQRASKTEKIISKQSRQACDITNLCSSPFECSTFGVCVCPVGYYSSDDGNYCLAELGSPSIEEQCVGLFAEVRNGVCTCHVNFYFEENMRDCVKATTSITDSCVTDSNCHTFGTAARCGDPQLPWGLRNCECIPELAVWDANRKMCRLFAGIGEACEVDSDCLAGELEIQCIADATGQGYCTCPEGLLAVDGLCLTTGLELGDSCQADAECTGTPNTVCSSGRCSCGSGYQEAEGVCAPIIGGICVSDSDCVIANTVCQTGTDVSTCQCDNRFVEYDDECWPVVDGFGSRCNVTLQCIDSMGDASSCTNGYCVCLSGYHYRDGTCWLETGLFESCTSHSQCYLGDISDRVVCRNSLCQCDFNYPYSEELHTCLSTGSSATSIFVSFTSISASILLVILS</sequence>
<organism evidence="1 2">
    <name type="scientific">Dendrolimus kikuchii</name>
    <dbReference type="NCBI Taxonomy" id="765133"/>
    <lineage>
        <taxon>Eukaryota</taxon>
        <taxon>Metazoa</taxon>
        <taxon>Ecdysozoa</taxon>
        <taxon>Arthropoda</taxon>
        <taxon>Hexapoda</taxon>
        <taxon>Insecta</taxon>
        <taxon>Pterygota</taxon>
        <taxon>Neoptera</taxon>
        <taxon>Endopterygota</taxon>
        <taxon>Lepidoptera</taxon>
        <taxon>Glossata</taxon>
        <taxon>Ditrysia</taxon>
        <taxon>Bombycoidea</taxon>
        <taxon>Lasiocampidae</taxon>
        <taxon>Dendrolimus</taxon>
    </lineage>
</organism>
<evidence type="ECO:0000313" key="1">
    <source>
        <dbReference type="EMBL" id="KAJ0184332.1"/>
    </source>
</evidence>
<dbReference type="Proteomes" id="UP000824533">
    <property type="component" value="Linkage Group LG01"/>
</dbReference>
<accession>A0ACC1DKU1</accession>
<dbReference type="EMBL" id="CM034387">
    <property type="protein sequence ID" value="KAJ0184332.1"/>
    <property type="molecule type" value="Genomic_DNA"/>
</dbReference>
<reference evidence="1 2" key="1">
    <citation type="journal article" date="2021" name="Front. Genet.">
        <title>Chromosome-Level Genome Assembly Reveals Significant Gene Expansion in the Toll and IMD Signaling Pathways of Dendrolimus kikuchii.</title>
        <authorList>
            <person name="Zhou J."/>
            <person name="Wu P."/>
            <person name="Xiong Z."/>
            <person name="Liu N."/>
            <person name="Zhao N."/>
            <person name="Ji M."/>
            <person name="Qiu Y."/>
            <person name="Yang B."/>
        </authorList>
    </citation>
    <scope>NUCLEOTIDE SEQUENCE [LARGE SCALE GENOMIC DNA]</scope>
    <source>
        <strain evidence="1">Ann1</strain>
    </source>
</reference>
<protein>
    <submittedName>
        <fullName evidence="1">Uncharacterized protein</fullName>
    </submittedName>
</protein>